<dbReference type="SUPFAM" id="SSF53098">
    <property type="entry name" value="Ribonuclease H-like"/>
    <property type="match status" value="1"/>
</dbReference>
<keyword evidence="4" id="KW-0255">Endonuclease</keyword>
<feature type="region of interest" description="Disordered" evidence="7">
    <location>
        <begin position="344"/>
        <end position="407"/>
    </location>
</feature>
<feature type="compositionally biased region" description="Low complexity" evidence="7">
    <location>
        <begin position="183"/>
        <end position="214"/>
    </location>
</feature>
<feature type="compositionally biased region" description="Low complexity" evidence="7">
    <location>
        <begin position="287"/>
        <end position="297"/>
    </location>
</feature>
<evidence type="ECO:0000256" key="5">
    <source>
        <dbReference type="ARBA" id="ARBA00022801"/>
    </source>
</evidence>
<dbReference type="Proteomes" id="UP000433483">
    <property type="component" value="Unassembled WGS sequence"/>
</dbReference>
<feature type="region of interest" description="Disordered" evidence="7">
    <location>
        <begin position="254"/>
        <end position="317"/>
    </location>
</feature>
<organism evidence="9 10">
    <name type="scientific">Phytophthora fragariae</name>
    <dbReference type="NCBI Taxonomy" id="53985"/>
    <lineage>
        <taxon>Eukaryota</taxon>
        <taxon>Sar</taxon>
        <taxon>Stramenopiles</taxon>
        <taxon>Oomycota</taxon>
        <taxon>Peronosporomycetes</taxon>
        <taxon>Peronosporales</taxon>
        <taxon>Peronosporaceae</taxon>
        <taxon>Phytophthora</taxon>
    </lineage>
</organism>
<dbReference type="PANTHER" id="PTHR37984">
    <property type="entry name" value="PROTEIN CBG26694"/>
    <property type="match status" value="1"/>
</dbReference>
<feature type="region of interest" description="Disordered" evidence="7">
    <location>
        <begin position="180"/>
        <end position="242"/>
    </location>
</feature>
<dbReference type="Gene3D" id="3.30.420.10">
    <property type="entry name" value="Ribonuclease H-like superfamily/Ribonuclease H"/>
    <property type="match status" value="1"/>
</dbReference>
<dbReference type="InterPro" id="IPR012337">
    <property type="entry name" value="RNaseH-like_sf"/>
</dbReference>
<evidence type="ECO:0000259" key="8">
    <source>
        <dbReference type="PROSITE" id="PS50994"/>
    </source>
</evidence>
<keyword evidence="10" id="KW-1185">Reference proteome</keyword>
<dbReference type="GO" id="GO:0003676">
    <property type="term" value="F:nucleic acid binding"/>
    <property type="evidence" value="ECO:0007669"/>
    <property type="project" value="InterPro"/>
</dbReference>
<keyword evidence="1" id="KW-0808">Transferase</keyword>
<dbReference type="Gene3D" id="3.10.20.370">
    <property type="match status" value="1"/>
</dbReference>
<dbReference type="GO" id="GO:0016787">
    <property type="term" value="F:hydrolase activity"/>
    <property type="evidence" value="ECO:0007669"/>
    <property type="project" value="UniProtKB-KW"/>
</dbReference>
<proteinExistence type="predicted"/>
<dbReference type="PANTHER" id="PTHR37984:SF5">
    <property type="entry name" value="PROTEIN NYNRIN-LIKE"/>
    <property type="match status" value="1"/>
</dbReference>
<evidence type="ECO:0000256" key="2">
    <source>
        <dbReference type="ARBA" id="ARBA00022695"/>
    </source>
</evidence>
<dbReference type="OrthoDB" id="111100at2759"/>
<dbReference type="CDD" id="cd09274">
    <property type="entry name" value="RNase_HI_RT_Ty3"/>
    <property type="match status" value="1"/>
</dbReference>
<dbReference type="EMBL" id="QXGB01003188">
    <property type="protein sequence ID" value="KAE9172237.1"/>
    <property type="molecule type" value="Genomic_DNA"/>
</dbReference>
<gene>
    <name evidence="9" type="ORF">PF005_g26801</name>
</gene>
<sequence length="936" mass="102853">MTKLLRKGAQWEWAEAQQAAFDRVKAVLTSKPLLIYPDFTLPFRLVTDASKVGLGACLMQDRGEGWQPVAYASKVNSTTEANYGITELECLAVVWAIKLFRPYIYGRRFTIITDHSALKWLMTSPNLTGKLHCWALTLQELDFDVQYRPGATNVVADALSRAPTTASVLAAIGKRRRARKRQAALMPAAEAAETTNGTAGATGGTTEATSGTSEAADELKSGTAESSSDNAGGGRAARGQAIRQKHVTWASDVVGGDELADQQAQDTKQSGGDGRRRPVRDGPHAGDAAVDQVAQADKTTGPTEMAGARLTSDERARMSRMEALRRTPAESREVLRKTSDGAVITSGEKGAGGRQGETPKTQRTAAVPRGDGHDEQRRVGPILGGDGVETSGQDADMCSPKASSENVAQRTGMQTLQLTDEDITAAQRKSRLVQRLLQAGEHKGTKVERRHGLVLITTAAGRRVVLPPELWPVVFKECHDSEVKQWVRGCQECGSRKARPREIVPPLRSIKGGDVGDRWALDVAGPLPTSDGGPRYVIAALEYVTRYAVAVTVKQYTAESVAEFLMKHVVLKFGPFLELLTDGAPELTGKVIEELVVLLQAQQINPVPYRPQMIGLVERFHRTWKDCVTTYMHEDAQRDWDVWVDFAVYAYNSGQHSTVKLSPNELMMGRALRSPNELLRSTGVSEAGELTAYHWQLLAAMKSSRTCAELARTSEQERQAKYYNRKVRNRRTISPGDRVWMFKPPRGAKASKFVHQWLGPLRVVEPAGYDNFLVEREDVSGDPERFIAHVSFLVTYHTPVASLQRVAADIEEQLLHEDAAERRANGEAAAAVVRAAAASDTAVASASGTKRRERTVASPAVQWGPGELLVELRRRRRRNKAGHYVLEYELRPARTRGQREQRGQTPDRSRWVSVKEYDGLFQSGRVVEDSGVEEGV</sequence>
<feature type="domain" description="Integrase catalytic" evidence="8">
    <location>
        <begin position="501"/>
        <end position="671"/>
    </location>
</feature>
<evidence type="ECO:0000256" key="1">
    <source>
        <dbReference type="ARBA" id="ARBA00022679"/>
    </source>
</evidence>
<dbReference type="PROSITE" id="PS50994">
    <property type="entry name" value="INTEGRASE"/>
    <property type="match status" value="1"/>
</dbReference>
<evidence type="ECO:0000313" key="9">
    <source>
        <dbReference type="EMBL" id="KAE9172237.1"/>
    </source>
</evidence>
<dbReference type="SUPFAM" id="SSF56672">
    <property type="entry name" value="DNA/RNA polymerases"/>
    <property type="match status" value="1"/>
</dbReference>
<dbReference type="FunFam" id="3.10.20.370:FF:000001">
    <property type="entry name" value="Retrovirus-related Pol polyprotein from transposon 17.6-like protein"/>
    <property type="match status" value="1"/>
</dbReference>
<protein>
    <recommendedName>
        <fullName evidence="8">Integrase catalytic domain-containing protein</fullName>
    </recommendedName>
</protein>
<feature type="compositionally biased region" description="Basic and acidic residues" evidence="7">
    <location>
        <begin position="273"/>
        <end position="284"/>
    </location>
</feature>
<dbReference type="AlphaFoldDB" id="A0A6A3VRM8"/>
<dbReference type="GO" id="GO:0004519">
    <property type="term" value="F:endonuclease activity"/>
    <property type="evidence" value="ECO:0007669"/>
    <property type="project" value="UniProtKB-KW"/>
</dbReference>
<keyword evidence="3" id="KW-0540">Nuclease</keyword>
<accession>A0A6A3VRM8</accession>
<dbReference type="GO" id="GO:0003964">
    <property type="term" value="F:RNA-directed DNA polymerase activity"/>
    <property type="evidence" value="ECO:0007669"/>
    <property type="project" value="UniProtKB-KW"/>
</dbReference>
<keyword evidence="6" id="KW-0695">RNA-directed DNA polymerase</keyword>
<comment type="caution">
    <text evidence="9">The sequence shown here is derived from an EMBL/GenBank/DDBJ whole genome shotgun (WGS) entry which is preliminary data.</text>
</comment>
<dbReference type="InterPro" id="IPR036397">
    <property type="entry name" value="RNaseH_sf"/>
</dbReference>
<dbReference type="InterPro" id="IPR043502">
    <property type="entry name" value="DNA/RNA_pol_sf"/>
</dbReference>
<keyword evidence="2" id="KW-0548">Nucleotidyltransferase</keyword>
<reference evidence="9 10" key="1">
    <citation type="submission" date="2018-08" db="EMBL/GenBank/DDBJ databases">
        <title>Genomic investigation of the strawberry pathogen Phytophthora fragariae indicates pathogenicity is determined by transcriptional variation in three key races.</title>
        <authorList>
            <person name="Adams T.M."/>
            <person name="Armitage A.D."/>
            <person name="Sobczyk M.K."/>
            <person name="Bates H.J."/>
            <person name="Dunwell J.M."/>
            <person name="Nellist C.F."/>
            <person name="Harrison R.J."/>
        </authorList>
    </citation>
    <scope>NUCLEOTIDE SEQUENCE [LARGE SCALE GENOMIC DNA]</scope>
    <source>
        <strain evidence="9 10">NOV-27</strain>
    </source>
</reference>
<dbReference type="InterPro" id="IPR050951">
    <property type="entry name" value="Retrovirus_Pol_polyprotein"/>
</dbReference>
<evidence type="ECO:0000256" key="7">
    <source>
        <dbReference type="SAM" id="MobiDB-lite"/>
    </source>
</evidence>
<dbReference type="GO" id="GO:0015074">
    <property type="term" value="P:DNA integration"/>
    <property type="evidence" value="ECO:0007669"/>
    <property type="project" value="InterPro"/>
</dbReference>
<evidence type="ECO:0000313" key="10">
    <source>
        <dbReference type="Proteomes" id="UP000433483"/>
    </source>
</evidence>
<dbReference type="InterPro" id="IPR001584">
    <property type="entry name" value="Integrase_cat-core"/>
</dbReference>
<keyword evidence="5" id="KW-0378">Hydrolase</keyword>
<evidence type="ECO:0000256" key="3">
    <source>
        <dbReference type="ARBA" id="ARBA00022722"/>
    </source>
</evidence>
<dbReference type="InterPro" id="IPR041373">
    <property type="entry name" value="RT_RNaseH"/>
</dbReference>
<evidence type="ECO:0000256" key="4">
    <source>
        <dbReference type="ARBA" id="ARBA00022759"/>
    </source>
</evidence>
<dbReference type="Pfam" id="PF17917">
    <property type="entry name" value="RT_RNaseH"/>
    <property type="match status" value="1"/>
</dbReference>
<name>A0A6A3VRM8_9STRA</name>
<evidence type="ECO:0000256" key="6">
    <source>
        <dbReference type="ARBA" id="ARBA00022918"/>
    </source>
</evidence>